<dbReference type="InterPro" id="IPR029523">
    <property type="entry name" value="INO80B/Ies2"/>
</dbReference>
<name>A0AAV0EFV4_9ASTE</name>
<evidence type="ECO:0000313" key="3">
    <source>
        <dbReference type="EMBL" id="CAH9072064.1"/>
    </source>
</evidence>
<dbReference type="GO" id="GO:0031011">
    <property type="term" value="C:Ino80 complex"/>
    <property type="evidence" value="ECO:0007669"/>
    <property type="project" value="InterPro"/>
</dbReference>
<keyword evidence="5" id="KW-1185">Reference proteome</keyword>
<feature type="compositionally biased region" description="Polar residues" evidence="1">
    <location>
        <begin position="207"/>
        <end position="219"/>
    </location>
</feature>
<dbReference type="PANTHER" id="PTHR21561:SF14">
    <property type="entry name" value="HIT ZINC FINGER AND PAPA-1-LIKE DOMAIN-CONTAINING PROTEIN"/>
    <property type="match status" value="1"/>
</dbReference>
<feature type="compositionally biased region" description="Low complexity" evidence="1">
    <location>
        <begin position="157"/>
        <end position="175"/>
    </location>
</feature>
<dbReference type="CDD" id="cd23021">
    <property type="entry name" value="zf-HIT_IN80B"/>
    <property type="match status" value="1"/>
</dbReference>
<comment type="caution">
    <text evidence="4">The sequence shown here is derived from an EMBL/GenBank/DDBJ whole genome shotgun (WGS) entry which is preliminary data.</text>
</comment>
<sequence length="545" mass="60095">MDNNSEGAIDSVEGKPCRRKRSNLYRRPQNDSHSPPDVYASSSMSSMLPSTSQRKGSSGDNFDAISGVAYSNLNETEYYQNAGGKNTHQFHSISDVYPSIGTKDNLATATVSNLETFGRIGSDFQSGQSGALSHGVESQVKKVKLKVGGVTRTIHTSSGSGHLLAKSSSSSSVAHQHQKDSSDKGNVLQGVPWKDFSKNGFIFGRSSSSGDSPLKQTAKYNPAHTSKHFSKTSKSGEFNTEYDDDDDAEIRFLEKLKTSKFATSRGGAYDEDEGGIKKLRKISRVLNQTGNIYDVKSWDYNPIKTSQESIKFKSVGEFGDNDYVKEDEESLSDHELRPKMKQCKDLGRISGSARNEMAMTTRKRAQQTGKEVSSISSIGAVEFSQGLPPHPKKQKEKLSEVEQQLKKAEAAQRRRMQAEKAAQESEAEAIRKILGQDSSRKKREDKLKKKQESAQERKTKAAAHPSNAIRWILGPSGTVVTFPSEMGLPSIFEPKACSYPPPREKCAGPSCTNVYRYRDSKSRLPLCSLQCYKEIHKKVELLGAC</sequence>
<dbReference type="Pfam" id="PF04438">
    <property type="entry name" value="zf-HIT"/>
    <property type="match status" value="1"/>
</dbReference>
<feature type="compositionally biased region" description="Basic and acidic residues" evidence="1">
    <location>
        <begin position="438"/>
        <end position="459"/>
    </location>
</feature>
<dbReference type="EMBL" id="CAMAPF010000021">
    <property type="protein sequence ID" value="CAH9072064.1"/>
    <property type="molecule type" value="Genomic_DNA"/>
</dbReference>
<dbReference type="InterPro" id="IPR006880">
    <property type="entry name" value="INO80B_C"/>
</dbReference>
<protein>
    <recommendedName>
        <fullName evidence="2">INO80 complex subunit B-like conserved region domain-containing protein</fullName>
    </recommendedName>
</protein>
<feature type="region of interest" description="Disordered" evidence="1">
    <location>
        <begin position="207"/>
        <end position="241"/>
    </location>
</feature>
<dbReference type="AlphaFoldDB" id="A0AAV0EFV4"/>
<feature type="region of interest" description="Disordered" evidence="1">
    <location>
        <begin position="1"/>
        <end position="61"/>
    </location>
</feature>
<organism evidence="4 5">
    <name type="scientific">Cuscuta epithymum</name>
    <dbReference type="NCBI Taxonomy" id="186058"/>
    <lineage>
        <taxon>Eukaryota</taxon>
        <taxon>Viridiplantae</taxon>
        <taxon>Streptophyta</taxon>
        <taxon>Embryophyta</taxon>
        <taxon>Tracheophyta</taxon>
        <taxon>Spermatophyta</taxon>
        <taxon>Magnoliopsida</taxon>
        <taxon>eudicotyledons</taxon>
        <taxon>Gunneridae</taxon>
        <taxon>Pentapetalae</taxon>
        <taxon>asterids</taxon>
        <taxon>lamiids</taxon>
        <taxon>Solanales</taxon>
        <taxon>Convolvulaceae</taxon>
        <taxon>Cuscuteae</taxon>
        <taxon>Cuscuta</taxon>
        <taxon>Cuscuta subgen. Cuscuta</taxon>
    </lineage>
</organism>
<feature type="region of interest" description="Disordered" evidence="1">
    <location>
        <begin position="153"/>
        <end position="189"/>
    </location>
</feature>
<dbReference type="EMBL" id="CAMAPF010000924">
    <property type="protein sequence ID" value="CAH9122152.1"/>
    <property type="molecule type" value="Genomic_DNA"/>
</dbReference>
<proteinExistence type="predicted"/>
<dbReference type="SMART" id="SM01406">
    <property type="entry name" value="PAPA-1"/>
    <property type="match status" value="1"/>
</dbReference>
<gene>
    <name evidence="4" type="ORF">CEPIT_LOCUS24260</name>
    <name evidence="3" type="ORF">CEPIT_LOCUS4186</name>
</gene>
<evidence type="ECO:0000313" key="4">
    <source>
        <dbReference type="EMBL" id="CAH9122152.1"/>
    </source>
</evidence>
<dbReference type="GO" id="GO:0006338">
    <property type="term" value="P:chromatin remodeling"/>
    <property type="evidence" value="ECO:0007669"/>
    <property type="project" value="InterPro"/>
</dbReference>
<feature type="region of interest" description="Disordered" evidence="1">
    <location>
        <begin position="405"/>
        <end position="465"/>
    </location>
</feature>
<dbReference type="PANTHER" id="PTHR21561">
    <property type="entry name" value="INO80 COMPLEX SUBUNIT B"/>
    <property type="match status" value="1"/>
</dbReference>
<evidence type="ECO:0000313" key="5">
    <source>
        <dbReference type="Proteomes" id="UP001152523"/>
    </source>
</evidence>
<feature type="compositionally biased region" description="Basic and acidic residues" evidence="1">
    <location>
        <begin position="405"/>
        <end position="431"/>
    </location>
</feature>
<dbReference type="InterPro" id="IPR007529">
    <property type="entry name" value="Znf_HIT"/>
</dbReference>
<feature type="compositionally biased region" description="Low complexity" evidence="1">
    <location>
        <begin position="41"/>
        <end position="52"/>
    </location>
</feature>
<accession>A0AAV0EFV4</accession>
<reference evidence="4" key="1">
    <citation type="submission" date="2022-07" db="EMBL/GenBank/DDBJ databases">
        <authorList>
            <person name="Macas J."/>
            <person name="Novak P."/>
            <person name="Neumann P."/>
        </authorList>
    </citation>
    <scope>NUCLEOTIDE SEQUENCE</scope>
</reference>
<evidence type="ECO:0000256" key="1">
    <source>
        <dbReference type="SAM" id="MobiDB-lite"/>
    </source>
</evidence>
<feature type="domain" description="INO80 complex subunit B-like conserved region" evidence="2">
    <location>
        <begin position="402"/>
        <end position="486"/>
    </location>
</feature>
<evidence type="ECO:0000259" key="2">
    <source>
        <dbReference type="SMART" id="SM01406"/>
    </source>
</evidence>
<dbReference type="Proteomes" id="UP001152523">
    <property type="component" value="Unassembled WGS sequence"/>
</dbReference>
<dbReference type="Pfam" id="PF04795">
    <property type="entry name" value="PAPA-1"/>
    <property type="match status" value="1"/>
</dbReference>